<protein>
    <recommendedName>
        <fullName evidence="9">Citrate transporter-like domain-containing protein</fullName>
    </recommendedName>
</protein>
<feature type="compositionally biased region" description="Low complexity" evidence="7">
    <location>
        <begin position="506"/>
        <end position="517"/>
    </location>
</feature>
<feature type="region of interest" description="Disordered" evidence="7">
    <location>
        <begin position="412"/>
        <end position="528"/>
    </location>
</feature>
<evidence type="ECO:0000256" key="3">
    <source>
        <dbReference type="ARBA" id="ARBA00022692"/>
    </source>
</evidence>
<feature type="transmembrane region" description="Helical" evidence="8">
    <location>
        <begin position="56"/>
        <end position="76"/>
    </location>
</feature>
<feature type="region of interest" description="Disordered" evidence="7">
    <location>
        <begin position="555"/>
        <end position="586"/>
    </location>
</feature>
<sequence length="874" mass="92965">MEWQAIFVLCTLVALFVALVADYFAPDALILSALCLLWLGQVLTTQEALAGFSEPQMITVACLFVVVYPISNSPLFRRSVRLAFGDTRFPRRVLVRIVVMVLLISAFVNNTPVVAFMIPIVKDWARSNGHAPSKFLIPISYASLMGGTITIVGTSTNLVVQGLLTQAKLTPFNFFGPAYIAIPAAIVCLSFMCTVGWYLLPDKKGGLFRHAREHASQFMTELVIGCSGAFVGKKVHDVLREVFQGKATPLKLLRNRRHHRDSTPDSSPNKKEPSPFHRGSSSSAAFELVGETHEEEKLPCGDPEWLEIFPIPEDETIRPGDKLIVCCTQHAVLEAQRSLKSTNNGKDAHLVSLGGQELTSLLTSMVEVVVAPHNRFVGKAVTDPSVSRHYQCTVLAIRRGGLTVGADELLAKGGPEDLETGLAKRSPPKTGGAGQREMEAAGALSSSGVSSHPPPPPPKKLPRDRRVPSAPSVPSLPQAPPTDSGSFPERIPSGEREENGKEKRSASVPSASATAAGEGDGDGETGVLRVSNRGESVLGLGASLAVSTPSNPSPILAPIHPSASAVSSSSGGSNTPLPPHTLDGQAVTENNGMEEKEKGGDSPVDTATDTPHPLRALIPEVPNPSVKRFKIHAGDTLLLLTEKDFIQRWRESGDFYVLSCIGDLPQKRLRVCIADWGSLLVLLTIVALNAYDGVRFPIVQMVLSAAALFVMVGWVPAPEARSAVDWGTVILIGASFGLGKAMEVSGLAGIIADGIASLGGDPWALMSVLYVTVLLMTEMVSNNAAAALSVPVAIALSKRLGVSHQPLAMACMLAASSAYALPLGYQTHVMVMGPGGYSTTDFMRLGVFMDILYGGVAIALIPLWYPFNEGEGVI</sequence>
<dbReference type="Pfam" id="PF03600">
    <property type="entry name" value="CitMHS"/>
    <property type="match status" value="1"/>
</dbReference>
<evidence type="ECO:0000256" key="4">
    <source>
        <dbReference type="ARBA" id="ARBA00022737"/>
    </source>
</evidence>
<feature type="transmembrane region" description="Helical" evidence="8">
    <location>
        <begin position="673"/>
        <end position="691"/>
    </location>
</feature>
<dbReference type="InterPro" id="IPR004680">
    <property type="entry name" value="Cit_transptr-like_dom"/>
</dbReference>
<feature type="region of interest" description="Disordered" evidence="7">
    <location>
        <begin position="253"/>
        <end position="283"/>
    </location>
</feature>
<dbReference type="GO" id="GO:0005886">
    <property type="term" value="C:plasma membrane"/>
    <property type="evidence" value="ECO:0007669"/>
    <property type="project" value="TreeGrafter"/>
</dbReference>
<evidence type="ECO:0000256" key="7">
    <source>
        <dbReference type="SAM" id="MobiDB-lite"/>
    </source>
</evidence>
<dbReference type="EMBL" id="CDMZ01001273">
    <property type="protein sequence ID" value="CEM30070.1"/>
    <property type="molecule type" value="Genomic_DNA"/>
</dbReference>
<keyword evidence="4" id="KW-0677">Repeat</keyword>
<dbReference type="PANTHER" id="PTHR43652">
    <property type="entry name" value="BASIC AMINO ACID ANTIPORTER YFCC-RELATED"/>
    <property type="match status" value="1"/>
</dbReference>
<evidence type="ECO:0000256" key="1">
    <source>
        <dbReference type="ARBA" id="ARBA00004141"/>
    </source>
</evidence>
<dbReference type="GO" id="GO:0055085">
    <property type="term" value="P:transmembrane transport"/>
    <property type="evidence" value="ECO:0007669"/>
    <property type="project" value="InterPro"/>
</dbReference>
<keyword evidence="5 8" id="KW-1133">Transmembrane helix</keyword>
<keyword evidence="2" id="KW-0813">Transport</keyword>
<evidence type="ECO:0000259" key="9">
    <source>
        <dbReference type="Pfam" id="PF03600"/>
    </source>
</evidence>
<feature type="transmembrane region" description="Helical" evidence="8">
    <location>
        <begin position="178"/>
        <end position="200"/>
    </location>
</feature>
<evidence type="ECO:0000313" key="10">
    <source>
        <dbReference type="EMBL" id="CEM30070.1"/>
    </source>
</evidence>
<gene>
    <name evidence="10" type="ORF">Cvel_22174</name>
</gene>
<name>A0A0G4GJL6_9ALVE</name>
<accession>A0A0G4GJL6</accession>
<evidence type="ECO:0000256" key="6">
    <source>
        <dbReference type="ARBA" id="ARBA00023136"/>
    </source>
</evidence>
<keyword evidence="6 8" id="KW-0472">Membrane</keyword>
<feature type="transmembrane region" description="Helical" evidence="8">
    <location>
        <begin position="807"/>
        <end position="825"/>
    </location>
</feature>
<dbReference type="InterPro" id="IPR036721">
    <property type="entry name" value="RCK_C_sf"/>
</dbReference>
<keyword evidence="3 8" id="KW-0812">Transmembrane</keyword>
<feature type="compositionally biased region" description="Basic and acidic residues" evidence="7">
    <location>
        <begin position="492"/>
        <end position="505"/>
    </location>
</feature>
<feature type="transmembrane region" description="Helical" evidence="8">
    <location>
        <begin position="97"/>
        <end position="121"/>
    </location>
</feature>
<evidence type="ECO:0000256" key="5">
    <source>
        <dbReference type="ARBA" id="ARBA00022989"/>
    </source>
</evidence>
<reference evidence="10" key="1">
    <citation type="submission" date="2014-11" db="EMBL/GenBank/DDBJ databases">
        <authorList>
            <person name="Otto D Thomas"/>
            <person name="Naeem Raeece"/>
        </authorList>
    </citation>
    <scope>NUCLEOTIDE SEQUENCE</scope>
</reference>
<dbReference type="InterPro" id="IPR051679">
    <property type="entry name" value="DASS-Related_Transporters"/>
</dbReference>
<feature type="transmembrane region" description="Helical" evidence="8">
    <location>
        <begin position="845"/>
        <end position="865"/>
    </location>
</feature>
<feature type="transmembrane region" description="Helical" evidence="8">
    <location>
        <begin position="729"/>
        <end position="751"/>
    </location>
</feature>
<feature type="transmembrane region" description="Helical" evidence="8">
    <location>
        <begin position="697"/>
        <end position="717"/>
    </location>
</feature>
<dbReference type="AlphaFoldDB" id="A0A0G4GJL6"/>
<feature type="domain" description="Citrate transporter-like" evidence="9">
    <location>
        <begin position="24"/>
        <end position="813"/>
    </location>
</feature>
<dbReference type="PANTHER" id="PTHR43652:SF2">
    <property type="entry name" value="BASIC AMINO ACID ANTIPORTER YFCC-RELATED"/>
    <property type="match status" value="1"/>
</dbReference>
<feature type="compositionally biased region" description="Low complexity" evidence="7">
    <location>
        <begin position="562"/>
        <end position="573"/>
    </location>
</feature>
<dbReference type="VEuPathDB" id="CryptoDB:Cvel_22174"/>
<feature type="transmembrane region" description="Helical" evidence="8">
    <location>
        <begin position="763"/>
        <end position="795"/>
    </location>
</feature>
<comment type="subcellular location">
    <subcellularLocation>
        <location evidence="1">Membrane</location>
        <topology evidence="1">Multi-pass membrane protein</topology>
    </subcellularLocation>
</comment>
<proteinExistence type="predicted"/>
<organism evidence="10">
    <name type="scientific">Chromera velia CCMP2878</name>
    <dbReference type="NCBI Taxonomy" id="1169474"/>
    <lineage>
        <taxon>Eukaryota</taxon>
        <taxon>Sar</taxon>
        <taxon>Alveolata</taxon>
        <taxon>Colpodellida</taxon>
        <taxon>Chromeraceae</taxon>
        <taxon>Chromera</taxon>
    </lineage>
</organism>
<evidence type="ECO:0000256" key="8">
    <source>
        <dbReference type="SAM" id="Phobius"/>
    </source>
</evidence>
<dbReference type="SUPFAM" id="SSF116726">
    <property type="entry name" value="TrkA C-terminal domain-like"/>
    <property type="match status" value="1"/>
</dbReference>
<dbReference type="GO" id="GO:0006813">
    <property type="term" value="P:potassium ion transport"/>
    <property type="evidence" value="ECO:0007669"/>
    <property type="project" value="InterPro"/>
</dbReference>
<evidence type="ECO:0000256" key="2">
    <source>
        <dbReference type="ARBA" id="ARBA00022448"/>
    </source>
</evidence>